<reference evidence="5 6" key="1">
    <citation type="journal article" date="2018" name="Mol. Plant">
        <title>The genome of Artemisia annua provides insight into the evolution of Asteraceae family and artemisinin biosynthesis.</title>
        <authorList>
            <person name="Shen Q."/>
            <person name="Zhang L."/>
            <person name="Liao Z."/>
            <person name="Wang S."/>
            <person name="Yan T."/>
            <person name="Shi P."/>
            <person name="Liu M."/>
            <person name="Fu X."/>
            <person name="Pan Q."/>
            <person name="Wang Y."/>
            <person name="Lv Z."/>
            <person name="Lu X."/>
            <person name="Zhang F."/>
            <person name="Jiang W."/>
            <person name="Ma Y."/>
            <person name="Chen M."/>
            <person name="Hao X."/>
            <person name="Li L."/>
            <person name="Tang Y."/>
            <person name="Lv G."/>
            <person name="Zhou Y."/>
            <person name="Sun X."/>
            <person name="Brodelius P.E."/>
            <person name="Rose J.K.C."/>
            <person name="Tang K."/>
        </authorList>
    </citation>
    <scope>NUCLEOTIDE SEQUENCE [LARGE SCALE GENOMIC DNA]</scope>
    <source>
        <strain evidence="6">cv. Huhao1</strain>
        <tissue evidence="5">Leaf</tissue>
    </source>
</reference>
<evidence type="ECO:0000259" key="4">
    <source>
        <dbReference type="PROSITE" id="PS51473"/>
    </source>
</evidence>
<dbReference type="OrthoDB" id="1909574at2759"/>
<dbReference type="InterPro" id="IPR038408">
    <property type="entry name" value="GNK2_sf"/>
</dbReference>
<sequence length="238" mass="26120">MFILTGKLSFAFLFIFLYLVNTITLAQPDFLSFDCFNDYGNYTRNSTYQRNLNTTLSRLPNTNSGFGFFNSSTGQAGSDTVHAVALCRGDVNLDACLSCLNDSIVKLREICPTQKQAIGYYDLCMLRYSNQTVLNTNKIAILLNTQNASDVDRFNEALSPLLNNVTAEASGGGSLSKFATGNTRGPGVTRIYALAQCTPDLTPQQCKQCLEGVISVFTNAYREKIGGRSLVPTCNFRL</sequence>
<keyword evidence="5" id="KW-0675">Receptor</keyword>
<dbReference type="Pfam" id="PF01657">
    <property type="entry name" value="Stress-antifung"/>
    <property type="match status" value="2"/>
</dbReference>
<name>A0A2U1KUZ1_ARTAN</name>
<evidence type="ECO:0000256" key="3">
    <source>
        <dbReference type="SAM" id="SignalP"/>
    </source>
</evidence>
<feature type="domain" description="Gnk2-homologous" evidence="4">
    <location>
        <begin position="136"/>
        <end position="238"/>
    </location>
</feature>
<dbReference type="PROSITE" id="PS51473">
    <property type="entry name" value="GNK2"/>
    <property type="match status" value="2"/>
</dbReference>
<keyword evidence="2" id="KW-0677">Repeat</keyword>
<dbReference type="InterPro" id="IPR002902">
    <property type="entry name" value="GNK2"/>
</dbReference>
<proteinExistence type="predicted"/>
<accession>A0A2U1KUZ1</accession>
<feature type="chain" id="PRO_5015519509" evidence="3">
    <location>
        <begin position="27"/>
        <end position="238"/>
    </location>
</feature>
<dbReference type="CDD" id="cd23509">
    <property type="entry name" value="Gnk2-like"/>
    <property type="match status" value="2"/>
</dbReference>
<evidence type="ECO:0000256" key="2">
    <source>
        <dbReference type="ARBA" id="ARBA00022737"/>
    </source>
</evidence>
<dbReference type="FunFam" id="3.30.430.20:FF:000003">
    <property type="entry name" value="Cysteine-rich RLK (RECEPTOR-like protein kinase) 10"/>
    <property type="match status" value="1"/>
</dbReference>
<evidence type="ECO:0000313" key="6">
    <source>
        <dbReference type="Proteomes" id="UP000245207"/>
    </source>
</evidence>
<keyword evidence="1 3" id="KW-0732">Signal</keyword>
<dbReference type="AlphaFoldDB" id="A0A2U1KUZ1"/>
<dbReference type="GO" id="GO:0016301">
    <property type="term" value="F:kinase activity"/>
    <property type="evidence" value="ECO:0007669"/>
    <property type="project" value="UniProtKB-KW"/>
</dbReference>
<protein>
    <submittedName>
        <fullName evidence="5">Cysteine-rich RLK (RECEPTOR-like protein kinase) 26</fullName>
    </submittedName>
</protein>
<keyword evidence="6" id="KW-1185">Reference proteome</keyword>
<dbReference type="STRING" id="35608.A0A2U1KUZ1"/>
<dbReference type="Gene3D" id="3.30.430.20">
    <property type="entry name" value="Gnk2 domain, C-X8-C-X2-C motif"/>
    <property type="match status" value="2"/>
</dbReference>
<gene>
    <name evidence="5" type="ORF">CTI12_AA564550</name>
</gene>
<evidence type="ECO:0000313" key="5">
    <source>
        <dbReference type="EMBL" id="PWA40571.1"/>
    </source>
</evidence>
<dbReference type="FunFam" id="3.30.430.20:FF:000002">
    <property type="entry name" value="Cysteine-rich receptor-like protein kinase 10"/>
    <property type="match status" value="1"/>
</dbReference>
<dbReference type="PANTHER" id="PTHR32099">
    <property type="entry name" value="CYSTEINE-RICH REPEAT SECRETORY PROTEIN"/>
    <property type="match status" value="1"/>
</dbReference>
<comment type="caution">
    <text evidence="5">The sequence shown here is derived from an EMBL/GenBank/DDBJ whole genome shotgun (WGS) entry which is preliminary data.</text>
</comment>
<keyword evidence="5" id="KW-0808">Transferase</keyword>
<dbReference type="Proteomes" id="UP000245207">
    <property type="component" value="Unassembled WGS sequence"/>
</dbReference>
<dbReference type="PANTHER" id="PTHR32099:SF99">
    <property type="entry name" value="GNK2-LIKE DOMAIN-CONTAINING PROTEIN"/>
    <property type="match status" value="1"/>
</dbReference>
<organism evidence="5 6">
    <name type="scientific">Artemisia annua</name>
    <name type="common">Sweet wormwood</name>
    <dbReference type="NCBI Taxonomy" id="35608"/>
    <lineage>
        <taxon>Eukaryota</taxon>
        <taxon>Viridiplantae</taxon>
        <taxon>Streptophyta</taxon>
        <taxon>Embryophyta</taxon>
        <taxon>Tracheophyta</taxon>
        <taxon>Spermatophyta</taxon>
        <taxon>Magnoliopsida</taxon>
        <taxon>eudicotyledons</taxon>
        <taxon>Gunneridae</taxon>
        <taxon>Pentapetalae</taxon>
        <taxon>asterids</taxon>
        <taxon>campanulids</taxon>
        <taxon>Asterales</taxon>
        <taxon>Asteraceae</taxon>
        <taxon>Asteroideae</taxon>
        <taxon>Anthemideae</taxon>
        <taxon>Artemisiinae</taxon>
        <taxon>Artemisia</taxon>
    </lineage>
</organism>
<evidence type="ECO:0000256" key="1">
    <source>
        <dbReference type="ARBA" id="ARBA00022729"/>
    </source>
</evidence>
<keyword evidence="5" id="KW-0418">Kinase</keyword>
<feature type="domain" description="Gnk2-homologous" evidence="4">
    <location>
        <begin position="30"/>
        <end position="133"/>
    </location>
</feature>
<feature type="signal peptide" evidence="3">
    <location>
        <begin position="1"/>
        <end position="26"/>
    </location>
</feature>
<dbReference type="EMBL" id="PKPP01013704">
    <property type="protein sequence ID" value="PWA40571.1"/>
    <property type="molecule type" value="Genomic_DNA"/>
</dbReference>